<accession>A0A6J5RQM8</accession>
<protein>
    <submittedName>
        <fullName evidence="4">Uncharacterized protein</fullName>
    </submittedName>
</protein>
<evidence type="ECO:0000313" key="3">
    <source>
        <dbReference type="EMBL" id="CAB4180769.1"/>
    </source>
</evidence>
<dbReference type="EMBL" id="LR797237">
    <property type="protein sequence ID" value="CAB4195911.1"/>
    <property type="molecule type" value="Genomic_DNA"/>
</dbReference>
<dbReference type="EMBL" id="LR797004">
    <property type="protein sequence ID" value="CAB4180769.1"/>
    <property type="molecule type" value="Genomic_DNA"/>
</dbReference>
<gene>
    <name evidence="3" type="ORF">UFOVP1053_29</name>
    <name evidence="4" type="ORF">UFOVP1297_44</name>
    <name evidence="5" type="ORF">UFOVP1647_22</name>
    <name evidence="1" type="ORF">UFOVP472_29</name>
    <name evidence="2" type="ORF">UFOVP891_38</name>
</gene>
<dbReference type="EMBL" id="LR797507">
    <property type="protein sequence ID" value="CAB4221886.1"/>
    <property type="molecule type" value="Genomic_DNA"/>
</dbReference>
<evidence type="ECO:0000313" key="5">
    <source>
        <dbReference type="EMBL" id="CAB4221886.1"/>
    </source>
</evidence>
<dbReference type="EMBL" id="LR796442">
    <property type="protein sequence ID" value="CAB4145053.1"/>
    <property type="molecule type" value="Genomic_DNA"/>
</dbReference>
<reference evidence="4" key="1">
    <citation type="submission" date="2020-05" db="EMBL/GenBank/DDBJ databases">
        <authorList>
            <person name="Chiriac C."/>
            <person name="Salcher M."/>
            <person name="Ghai R."/>
            <person name="Kavagutti S V."/>
        </authorList>
    </citation>
    <scope>NUCLEOTIDE SEQUENCE</scope>
</reference>
<evidence type="ECO:0000313" key="4">
    <source>
        <dbReference type="EMBL" id="CAB4195911.1"/>
    </source>
</evidence>
<evidence type="ECO:0000313" key="2">
    <source>
        <dbReference type="EMBL" id="CAB4169131.1"/>
    </source>
</evidence>
<proteinExistence type="predicted"/>
<organism evidence="4">
    <name type="scientific">uncultured Caudovirales phage</name>
    <dbReference type="NCBI Taxonomy" id="2100421"/>
    <lineage>
        <taxon>Viruses</taxon>
        <taxon>Duplodnaviria</taxon>
        <taxon>Heunggongvirae</taxon>
        <taxon>Uroviricota</taxon>
        <taxon>Caudoviricetes</taxon>
        <taxon>Peduoviridae</taxon>
        <taxon>Maltschvirus</taxon>
        <taxon>Maltschvirus maltsch</taxon>
    </lineage>
</organism>
<sequence length="91" mass="10271">MTDIAHVFVMFECSPGQAWQAMERENIPDWLRDEAVIDRMLEGEIAKRPDEAKCYKAVEIDRPRPDGQHKLMARARMNGGKSTGGIVIPGM</sequence>
<evidence type="ECO:0000313" key="1">
    <source>
        <dbReference type="EMBL" id="CAB4145053.1"/>
    </source>
</evidence>
<dbReference type="EMBL" id="LR796839">
    <property type="protein sequence ID" value="CAB4169131.1"/>
    <property type="molecule type" value="Genomic_DNA"/>
</dbReference>
<name>A0A6J5RQM8_9CAUD</name>